<evidence type="ECO:0000256" key="1">
    <source>
        <dbReference type="SAM" id="Coils"/>
    </source>
</evidence>
<dbReference type="EMBL" id="CAGKOT010000033">
    <property type="protein sequence ID" value="CAB5374448.1"/>
    <property type="molecule type" value="Genomic_DNA"/>
</dbReference>
<dbReference type="Proteomes" id="UP000684084">
    <property type="component" value="Unassembled WGS sequence"/>
</dbReference>
<name>A0A915ZFR6_9GLOM</name>
<feature type="coiled-coil region" evidence="1">
    <location>
        <begin position="8"/>
        <end position="35"/>
    </location>
</feature>
<dbReference type="AlphaFoldDB" id="A0A915ZFR6"/>
<dbReference type="VEuPathDB" id="FungiDB:RhiirFUN_015708"/>
<dbReference type="OrthoDB" id="2364256at2759"/>
<protein>
    <submittedName>
        <fullName evidence="2">Uncharacterized protein</fullName>
    </submittedName>
</protein>
<accession>A0A915ZFR6</accession>
<sequence length="127" mass="15201">MIIDLWFKKRNKIRIRKLKNEIKELNALIELKRSEKGTDIEKLCKNLFSVIIQVEAFRTYWETQYYILDDLNRNLRSESHNLKKDCSINQSKKVLVGPIKSRWEQVKAQCNNYTKAVRTLITEIQKT</sequence>
<proteinExistence type="predicted"/>
<evidence type="ECO:0000313" key="2">
    <source>
        <dbReference type="EMBL" id="CAB5374448.1"/>
    </source>
</evidence>
<gene>
    <name evidence="2" type="ORF">CHRIB12_LOCUS14441</name>
</gene>
<comment type="caution">
    <text evidence="2">The sequence shown here is derived from an EMBL/GenBank/DDBJ whole genome shotgun (WGS) entry which is preliminary data.</text>
</comment>
<evidence type="ECO:0000313" key="3">
    <source>
        <dbReference type="Proteomes" id="UP000684084"/>
    </source>
</evidence>
<organism evidence="2 3">
    <name type="scientific">Rhizophagus irregularis</name>
    <dbReference type="NCBI Taxonomy" id="588596"/>
    <lineage>
        <taxon>Eukaryota</taxon>
        <taxon>Fungi</taxon>
        <taxon>Fungi incertae sedis</taxon>
        <taxon>Mucoromycota</taxon>
        <taxon>Glomeromycotina</taxon>
        <taxon>Glomeromycetes</taxon>
        <taxon>Glomerales</taxon>
        <taxon>Glomeraceae</taxon>
        <taxon>Rhizophagus</taxon>
    </lineage>
</organism>
<keyword evidence="1" id="KW-0175">Coiled coil</keyword>
<reference evidence="2" key="1">
    <citation type="submission" date="2020-05" db="EMBL/GenBank/DDBJ databases">
        <authorList>
            <person name="Rincon C."/>
            <person name="Sanders R I."/>
            <person name="Robbins C."/>
            <person name="Chaturvedi A."/>
        </authorList>
    </citation>
    <scope>NUCLEOTIDE SEQUENCE</scope>
    <source>
        <strain evidence="2">CHB12</strain>
    </source>
</reference>